<feature type="domain" description="Transposase IS200-like" evidence="1">
    <location>
        <begin position="2"/>
        <end position="105"/>
    </location>
</feature>
<dbReference type="PANTHER" id="PTHR33360">
    <property type="entry name" value="TRANSPOSASE FOR INSERTION SEQUENCE ELEMENT IS200"/>
    <property type="match status" value="1"/>
</dbReference>
<dbReference type="InterPro" id="IPR002686">
    <property type="entry name" value="Transposase_17"/>
</dbReference>
<dbReference type="InterPro" id="IPR036515">
    <property type="entry name" value="Transposase_17_sf"/>
</dbReference>
<dbReference type="SUPFAM" id="SSF143422">
    <property type="entry name" value="Transposase IS200-like"/>
    <property type="match status" value="1"/>
</dbReference>
<gene>
    <name evidence="2" type="primary">tnpA</name>
    <name evidence="2" type="ORF">NWP23_05165</name>
</gene>
<dbReference type="GO" id="GO:0006313">
    <property type="term" value="P:DNA transposition"/>
    <property type="evidence" value="ECO:0007669"/>
    <property type="project" value="InterPro"/>
</dbReference>
<organism evidence="2 3">
    <name type="scientific">Umezakia ovalisporum FSS-62</name>
    <dbReference type="NCBI Taxonomy" id="2971776"/>
    <lineage>
        <taxon>Bacteria</taxon>
        <taxon>Bacillati</taxon>
        <taxon>Cyanobacteriota</taxon>
        <taxon>Cyanophyceae</taxon>
        <taxon>Nostocales</taxon>
        <taxon>Nodulariaceae</taxon>
        <taxon>Umezakia</taxon>
    </lineage>
</organism>
<protein>
    <submittedName>
        <fullName evidence="2">IS200/IS605 family transposase</fullName>
    </submittedName>
</protein>
<dbReference type="Gene3D" id="3.30.70.1290">
    <property type="entry name" value="Transposase IS200-like"/>
    <property type="match status" value="1"/>
</dbReference>
<dbReference type="PANTHER" id="PTHR33360:SF2">
    <property type="entry name" value="TRANSPOSASE FOR INSERTION SEQUENCE ELEMENT IS200"/>
    <property type="match status" value="1"/>
</dbReference>
<evidence type="ECO:0000313" key="2">
    <source>
        <dbReference type="EMBL" id="MDH6063185.1"/>
    </source>
</evidence>
<comment type="caution">
    <text evidence="2">The sequence shown here is derived from an EMBL/GenBank/DDBJ whole genome shotgun (WGS) entry which is preliminary data.</text>
</comment>
<name>A0AA43GXL5_9CYAN</name>
<sequence>MVFIPKCGKKVLTKAIAEGLKQIICDICNKNTQGIMAMEVMPDDIHLIKVINAKPTHNPCQIMNRVKGRVCHFPRTEFPEVLKLPTLWTPSYFVTTANNICTETVKP</sequence>
<proteinExistence type="predicted"/>
<reference evidence="2 3" key="1">
    <citation type="journal article" date="2023" name="J. Phycol.">
        <title>Chrysosporum ovalisporum is synonymous with the true-branching cyanobacterium Umezakia natans (Nostocales/Aphanizomenonaceae).</title>
        <authorList>
            <person name="McGregor G.B."/>
            <person name="Sendall B.C."/>
            <person name="Niiyama Y."/>
            <person name="Tuji A."/>
            <person name="Willis A."/>
        </authorList>
    </citation>
    <scope>NUCLEOTIDE SEQUENCE [LARGE SCALE GENOMIC DNA]</scope>
    <source>
        <strain evidence="2 3">FSS-62</strain>
    </source>
</reference>
<evidence type="ECO:0000313" key="3">
    <source>
        <dbReference type="Proteomes" id="UP001159370"/>
    </source>
</evidence>
<dbReference type="Proteomes" id="UP001159370">
    <property type="component" value="Unassembled WGS sequence"/>
</dbReference>
<dbReference type="AlphaFoldDB" id="A0AA43GXL5"/>
<evidence type="ECO:0000259" key="1">
    <source>
        <dbReference type="SMART" id="SM01321"/>
    </source>
</evidence>
<dbReference type="SMART" id="SM01321">
    <property type="entry name" value="Y1_Tnp"/>
    <property type="match status" value="1"/>
</dbReference>
<accession>A0AA43GXL5</accession>
<dbReference type="GO" id="GO:0004803">
    <property type="term" value="F:transposase activity"/>
    <property type="evidence" value="ECO:0007669"/>
    <property type="project" value="InterPro"/>
</dbReference>
<dbReference type="EMBL" id="JANQDL010000039">
    <property type="protein sequence ID" value="MDH6063185.1"/>
    <property type="molecule type" value="Genomic_DNA"/>
</dbReference>
<dbReference type="NCBIfam" id="NF033573">
    <property type="entry name" value="transpos_IS200"/>
    <property type="match status" value="1"/>
</dbReference>
<dbReference type="Pfam" id="PF01797">
    <property type="entry name" value="Y1_Tnp"/>
    <property type="match status" value="1"/>
</dbReference>
<dbReference type="GO" id="GO:0003677">
    <property type="term" value="F:DNA binding"/>
    <property type="evidence" value="ECO:0007669"/>
    <property type="project" value="InterPro"/>
</dbReference>